<dbReference type="Proteomes" id="UP001262410">
    <property type="component" value="Unassembled WGS sequence"/>
</dbReference>
<dbReference type="InterPro" id="IPR036196">
    <property type="entry name" value="Ptyr_pPase_sf"/>
</dbReference>
<organism evidence="4 5">
    <name type="scientific">Inquilinus ginsengisoli</name>
    <dbReference type="NCBI Taxonomy" id="363840"/>
    <lineage>
        <taxon>Bacteria</taxon>
        <taxon>Pseudomonadati</taxon>
        <taxon>Pseudomonadota</taxon>
        <taxon>Alphaproteobacteria</taxon>
        <taxon>Rhodospirillales</taxon>
        <taxon>Rhodospirillaceae</taxon>
        <taxon>Inquilinus</taxon>
    </lineage>
</organism>
<dbReference type="SMART" id="SM00226">
    <property type="entry name" value="LMWPc"/>
    <property type="match status" value="1"/>
</dbReference>
<evidence type="ECO:0000256" key="2">
    <source>
        <dbReference type="SAM" id="MobiDB-lite"/>
    </source>
</evidence>
<accession>A0ABU1JRH3</accession>
<name>A0ABU1JRH3_9PROT</name>
<keyword evidence="5" id="KW-1185">Reference proteome</keyword>
<reference evidence="4 5" key="1">
    <citation type="submission" date="2023-07" db="EMBL/GenBank/DDBJ databases">
        <title>Sorghum-associated microbial communities from plants grown in Nebraska, USA.</title>
        <authorList>
            <person name="Schachtman D."/>
        </authorList>
    </citation>
    <scope>NUCLEOTIDE SEQUENCE [LARGE SCALE GENOMIC DNA]</scope>
    <source>
        <strain evidence="4 5">584</strain>
    </source>
</reference>
<dbReference type="CDD" id="cd16345">
    <property type="entry name" value="LMWP_ArsC"/>
    <property type="match status" value="1"/>
</dbReference>
<feature type="region of interest" description="Disordered" evidence="2">
    <location>
        <begin position="200"/>
        <end position="234"/>
    </location>
</feature>
<dbReference type="SUPFAM" id="SSF52788">
    <property type="entry name" value="Phosphotyrosine protein phosphatases I"/>
    <property type="match status" value="1"/>
</dbReference>
<dbReference type="InterPro" id="IPR047198">
    <property type="entry name" value="DDP-like_NUDIX"/>
</dbReference>
<comment type="caution">
    <text evidence="4">The sequence shown here is derived from an EMBL/GenBank/DDBJ whole genome shotgun (WGS) entry which is preliminary data.</text>
</comment>
<dbReference type="SUPFAM" id="SSF55811">
    <property type="entry name" value="Nudix"/>
    <property type="match status" value="1"/>
</dbReference>
<evidence type="ECO:0000256" key="1">
    <source>
        <dbReference type="ARBA" id="ARBA00022849"/>
    </source>
</evidence>
<dbReference type="InterPro" id="IPR000086">
    <property type="entry name" value="NUDIX_hydrolase_dom"/>
</dbReference>
<feature type="domain" description="Nudix hydrolase" evidence="3">
    <location>
        <begin position="189"/>
        <end position="369"/>
    </location>
</feature>
<dbReference type="EMBL" id="JAVDPW010000006">
    <property type="protein sequence ID" value="MDR6291197.1"/>
    <property type="molecule type" value="Genomic_DNA"/>
</dbReference>
<dbReference type="Gene3D" id="3.40.50.2300">
    <property type="match status" value="1"/>
</dbReference>
<dbReference type="InterPro" id="IPR023485">
    <property type="entry name" value="Ptyr_pPase"/>
</dbReference>
<gene>
    <name evidence="4" type="ORF">E9232_003723</name>
</gene>
<feature type="compositionally biased region" description="Polar residues" evidence="2">
    <location>
        <begin position="200"/>
        <end position="219"/>
    </location>
</feature>
<protein>
    <submittedName>
        <fullName evidence="4">Protein-tyrosine-phosphatase/8-oxo-dGTP pyrophosphatase MutT (NUDIX family)</fullName>
    </submittedName>
</protein>
<evidence type="ECO:0000313" key="4">
    <source>
        <dbReference type="EMBL" id="MDR6291197.1"/>
    </source>
</evidence>
<dbReference type="Pfam" id="PF01451">
    <property type="entry name" value="LMWPc"/>
    <property type="match status" value="1"/>
</dbReference>
<evidence type="ECO:0000313" key="5">
    <source>
        <dbReference type="Proteomes" id="UP001262410"/>
    </source>
</evidence>
<dbReference type="Gene3D" id="3.90.79.10">
    <property type="entry name" value="Nucleoside Triphosphate Pyrophosphohydrolase"/>
    <property type="match status" value="1"/>
</dbReference>
<dbReference type="PANTHER" id="PTHR43428:SF1">
    <property type="entry name" value="ARSENATE REDUCTASE"/>
    <property type="match status" value="1"/>
</dbReference>
<proteinExistence type="predicted"/>
<keyword evidence="1" id="KW-0059">Arsenical resistance</keyword>
<sequence length="388" mass="42643">MTEKTFTVLFLSRRNSARSVLAEAFLNKVGKSQFRAYSAAVEPAPALAPQTIQLLKQAGLSAEGLRPKHFREFAKPGAQPLDFVFTLSDTAAGEAPPEWPGQPITAHWSSPDPALATGAEWERMRAFVRVLIELERRIRIFMSLPLPKLDRMSLQTRLNEIGSSRPLDPAWRLDSQSPALGKRWISTGRLATAASNTIANQEGSVTASSTSDGQVSSPIRSPGKGKSGKKGDGTKAIRVQYGALPYRVQPDGSVEFLLVTTRQTRRWIIPKGWPIKGMKPAKSAAQEAYEEAGVRGAIESEPIGSYLYEKVLEEGVSVPCEVSVFSLRVEREHKSWPERREREVRWLAPAETLLLLEEPGLRDLISIYLQRVTGAARPADVTTASGGF</sequence>
<dbReference type="InterPro" id="IPR015797">
    <property type="entry name" value="NUDIX_hydrolase-like_dom_sf"/>
</dbReference>
<dbReference type="CDD" id="cd04666">
    <property type="entry name" value="NUDIX_DIPP2_like_Nudt4"/>
    <property type="match status" value="1"/>
</dbReference>
<evidence type="ECO:0000259" key="3">
    <source>
        <dbReference type="PROSITE" id="PS51462"/>
    </source>
</evidence>
<dbReference type="PROSITE" id="PS51462">
    <property type="entry name" value="NUDIX"/>
    <property type="match status" value="1"/>
</dbReference>
<dbReference type="PANTHER" id="PTHR43428">
    <property type="entry name" value="ARSENATE REDUCTASE"/>
    <property type="match status" value="1"/>
</dbReference>
<dbReference type="RefSeq" id="WP_309796189.1">
    <property type="nucleotide sequence ID" value="NZ_JAVDPW010000006.1"/>
</dbReference>